<comment type="caution">
    <text evidence="1">The sequence shown here is derived from an EMBL/GenBank/DDBJ whole genome shotgun (WGS) entry which is preliminary data.</text>
</comment>
<sequence length="116" mass="13283">MSLSLPVKNLLKGFLMVVEIAHQNKRKSKTIAFCAANHFIRGEKMISSKHPDYDVLDPIIMELKIRARKLILSGVTYVEKTYQDMFAMDFSQIGFLDYANKLIVEMKSVAENVENL</sequence>
<dbReference type="EMBL" id="JASCRY010000002">
    <property type="protein sequence ID" value="MDI5949858.1"/>
    <property type="molecule type" value="Genomic_DNA"/>
</dbReference>
<organism evidence="1 2">
    <name type="scientific">Flavobacterium yafengii</name>
    <dbReference type="NCBI Taxonomy" id="3041253"/>
    <lineage>
        <taxon>Bacteria</taxon>
        <taxon>Pseudomonadati</taxon>
        <taxon>Bacteroidota</taxon>
        <taxon>Flavobacteriia</taxon>
        <taxon>Flavobacteriales</taxon>
        <taxon>Flavobacteriaceae</taxon>
        <taxon>Flavobacterium</taxon>
    </lineage>
</organism>
<proteinExistence type="predicted"/>
<dbReference type="Proteomes" id="UP001228643">
    <property type="component" value="Unassembled WGS sequence"/>
</dbReference>
<dbReference type="RefSeq" id="WP_282716194.1">
    <property type="nucleotide sequence ID" value="NZ_JASCRY010000002.1"/>
</dbReference>
<protein>
    <submittedName>
        <fullName evidence="1">Uncharacterized protein</fullName>
    </submittedName>
</protein>
<gene>
    <name evidence="1" type="ORF">QLS97_09390</name>
</gene>
<keyword evidence="2" id="KW-1185">Reference proteome</keyword>
<evidence type="ECO:0000313" key="1">
    <source>
        <dbReference type="EMBL" id="MDI5949858.1"/>
    </source>
</evidence>
<dbReference type="AlphaFoldDB" id="A0AAW6TQQ5"/>
<evidence type="ECO:0000313" key="2">
    <source>
        <dbReference type="Proteomes" id="UP001228643"/>
    </source>
</evidence>
<name>A0AAW6TQQ5_9FLAO</name>
<accession>A0AAW6TQQ5</accession>
<reference evidence="1 2" key="1">
    <citation type="submission" date="2023-04" db="EMBL/GenBank/DDBJ databases">
        <title>Two novel species of Flavobacterium.</title>
        <authorList>
            <person name="Liu Q."/>
            <person name="Xin Y.-H."/>
        </authorList>
    </citation>
    <scope>NUCLEOTIDE SEQUENCE [LARGE SCALE GENOMIC DNA]</scope>
    <source>
        <strain evidence="1 2">LB2P87</strain>
    </source>
</reference>